<evidence type="ECO:0000256" key="9">
    <source>
        <dbReference type="SAM" id="Phobius"/>
    </source>
</evidence>
<evidence type="ECO:0000256" key="8">
    <source>
        <dbReference type="SAM" id="MobiDB-lite"/>
    </source>
</evidence>
<name>A0A0W8G5J0_9ZZZZ</name>
<dbReference type="PANTHER" id="PTHR35091:SF2">
    <property type="entry name" value="FLAGELLAR PROTEIN FLIL"/>
    <property type="match status" value="1"/>
</dbReference>
<evidence type="ECO:0000256" key="5">
    <source>
        <dbReference type="ARBA" id="ARBA00022779"/>
    </source>
</evidence>
<dbReference type="GO" id="GO:0005886">
    <property type="term" value="C:plasma membrane"/>
    <property type="evidence" value="ECO:0007669"/>
    <property type="project" value="UniProtKB-SubCell"/>
</dbReference>
<evidence type="ECO:0000313" key="10">
    <source>
        <dbReference type="EMBL" id="KUG28431.1"/>
    </source>
</evidence>
<keyword evidence="5" id="KW-0283">Flagellar rotation</keyword>
<evidence type="ECO:0000256" key="4">
    <source>
        <dbReference type="ARBA" id="ARBA00022692"/>
    </source>
</evidence>
<keyword evidence="4 9" id="KW-0812">Transmembrane</keyword>
<dbReference type="AlphaFoldDB" id="A0A0W8G5J0"/>
<dbReference type="GO" id="GO:0071978">
    <property type="term" value="P:bacterial-type flagellum-dependent swarming motility"/>
    <property type="evidence" value="ECO:0007669"/>
    <property type="project" value="TreeGrafter"/>
</dbReference>
<keyword evidence="10" id="KW-0966">Cell projection</keyword>
<proteinExistence type="predicted"/>
<evidence type="ECO:0000256" key="6">
    <source>
        <dbReference type="ARBA" id="ARBA00022989"/>
    </source>
</evidence>
<keyword evidence="2" id="KW-1003">Cell membrane</keyword>
<dbReference type="Pfam" id="PF03748">
    <property type="entry name" value="FliL"/>
    <property type="match status" value="1"/>
</dbReference>
<gene>
    <name evidence="10" type="ORF">ASZ90_001672</name>
</gene>
<feature type="region of interest" description="Disordered" evidence="8">
    <location>
        <begin position="123"/>
        <end position="146"/>
    </location>
</feature>
<keyword evidence="7 9" id="KW-0472">Membrane</keyword>
<keyword evidence="10" id="KW-0969">Cilium</keyword>
<feature type="compositionally biased region" description="Basic and acidic residues" evidence="8">
    <location>
        <begin position="35"/>
        <end position="55"/>
    </location>
</feature>
<dbReference type="GO" id="GO:0006935">
    <property type="term" value="P:chemotaxis"/>
    <property type="evidence" value="ECO:0007669"/>
    <property type="project" value="UniProtKB-KW"/>
</dbReference>
<dbReference type="PANTHER" id="PTHR35091">
    <property type="entry name" value="FLAGELLAR PROTEIN FLIL"/>
    <property type="match status" value="1"/>
</dbReference>
<sequence length="250" mass="27713">MRHRPRIMSKDKGASSPSGAPAAMDDPADAGLTKAKLDDTELSDELPKALQKVELDLDDAPFLEDEKDEEPPPPPEEAPVHDEDAPPPSPWWKKKPVIFGGAGLVLVILAVVAYFLFFSKPKDEPPPPVEEAAEEATPETPTPPPPPEVQEIVVVMEPFLVEQVNEKGEAFLVSLQFTTATKSPMLEKELARSAVVLRDAVYYFLKNKQLVYLDDKKVADALKQDIISVMNQFLGDEQIENLFIEKYVVK</sequence>
<dbReference type="InterPro" id="IPR005503">
    <property type="entry name" value="FliL"/>
</dbReference>
<organism evidence="10">
    <name type="scientific">hydrocarbon metagenome</name>
    <dbReference type="NCBI Taxonomy" id="938273"/>
    <lineage>
        <taxon>unclassified sequences</taxon>
        <taxon>metagenomes</taxon>
        <taxon>ecological metagenomes</taxon>
    </lineage>
</organism>
<evidence type="ECO:0000256" key="1">
    <source>
        <dbReference type="ARBA" id="ARBA00004162"/>
    </source>
</evidence>
<feature type="region of interest" description="Disordered" evidence="8">
    <location>
        <begin position="1"/>
        <end position="88"/>
    </location>
</feature>
<evidence type="ECO:0000256" key="7">
    <source>
        <dbReference type="ARBA" id="ARBA00023136"/>
    </source>
</evidence>
<evidence type="ECO:0000256" key="3">
    <source>
        <dbReference type="ARBA" id="ARBA00022500"/>
    </source>
</evidence>
<dbReference type="EMBL" id="LNQE01000219">
    <property type="protein sequence ID" value="KUG28431.1"/>
    <property type="molecule type" value="Genomic_DNA"/>
</dbReference>
<reference evidence="10" key="1">
    <citation type="journal article" date="2015" name="Proc. Natl. Acad. Sci. U.S.A.">
        <title>Networks of energetic and metabolic interactions define dynamics in microbial communities.</title>
        <authorList>
            <person name="Embree M."/>
            <person name="Liu J.K."/>
            <person name="Al-Bassam M.M."/>
            <person name="Zengler K."/>
        </authorList>
    </citation>
    <scope>NUCLEOTIDE SEQUENCE</scope>
</reference>
<keyword evidence="10" id="KW-0282">Flagellum</keyword>
<accession>A0A0W8G5J0</accession>
<keyword evidence="6 9" id="KW-1133">Transmembrane helix</keyword>
<comment type="subcellular location">
    <subcellularLocation>
        <location evidence="1">Cell membrane</location>
        <topology evidence="1">Single-pass membrane protein</topology>
    </subcellularLocation>
</comment>
<keyword evidence="3" id="KW-0145">Chemotaxis</keyword>
<comment type="caution">
    <text evidence="10">The sequence shown here is derived from an EMBL/GenBank/DDBJ whole genome shotgun (WGS) entry which is preliminary data.</text>
</comment>
<feature type="compositionally biased region" description="Acidic residues" evidence="8">
    <location>
        <begin position="56"/>
        <end position="71"/>
    </location>
</feature>
<dbReference type="GO" id="GO:0009425">
    <property type="term" value="C:bacterial-type flagellum basal body"/>
    <property type="evidence" value="ECO:0007669"/>
    <property type="project" value="InterPro"/>
</dbReference>
<evidence type="ECO:0000256" key="2">
    <source>
        <dbReference type="ARBA" id="ARBA00022475"/>
    </source>
</evidence>
<protein>
    <submittedName>
        <fullName evidence="10">Flagellar biosynthesis protein flil</fullName>
    </submittedName>
</protein>
<feature type="compositionally biased region" description="Low complexity" evidence="8">
    <location>
        <begin position="14"/>
        <end position="31"/>
    </location>
</feature>
<feature type="transmembrane region" description="Helical" evidence="9">
    <location>
        <begin position="97"/>
        <end position="117"/>
    </location>
</feature>